<evidence type="ECO:0000256" key="4">
    <source>
        <dbReference type="ARBA" id="ARBA00022679"/>
    </source>
</evidence>
<evidence type="ECO:0000313" key="9">
    <source>
        <dbReference type="EMBL" id="CAB4148974.1"/>
    </source>
</evidence>
<dbReference type="EMBL" id="LR796497">
    <property type="protein sequence ID" value="CAB4148974.1"/>
    <property type="molecule type" value="Genomic_DNA"/>
</dbReference>
<evidence type="ECO:0000256" key="7">
    <source>
        <dbReference type="ARBA" id="ARBA00033479"/>
    </source>
</evidence>
<gene>
    <name evidence="9" type="ORF">UFOVP532_41</name>
</gene>
<keyword evidence="3" id="KW-0945">Host-virus interaction</keyword>
<reference evidence="9" key="1">
    <citation type="submission" date="2020-04" db="EMBL/GenBank/DDBJ databases">
        <authorList>
            <person name="Chiriac C."/>
            <person name="Salcher M."/>
            <person name="Ghai R."/>
            <person name="Kavagutti S V."/>
        </authorList>
    </citation>
    <scope>NUCLEOTIDE SEQUENCE</scope>
</reference>
<evidence type="ECO:0000256" key="5">
    <source>
        <dbReference type="ARBA" id="ARBA00022691"/>
    </source>
</evidence>
<evidence type="ECO:0000256" key="2">
    <source>
        <dbReference type="ARBA" id="ARBA00022603"/>
    </source>
</evidence>
<evidence type="ECO:0000256" key="1">
    <source>
        <dbReference type="ARBA" id="ARBA00011975"/>
    </source>
</evidence>
<protein>
    <recommendedName>
        <fullName evidence="1">DNA (cytosine-5-)-methyltransferase</fullName>
        <ecNumber evidence="1">2.1.1.37</ecNumber>
    </recommendedName>
</protein>
<keyword evidence="4 8" id="KW-0808">Transferase</keyword>
<dbReference type="GO" id="GO:0003886">
    <property type="term" value="F:DNA (cytosine-5-)-methyltransferase activity"/>
    <property type="evidence" value="ECO:0007669"/>
    <property type="project" value="UniProtKB-EC"/>
</dbReference>
<organism evidence="9">
    <name type="scientific">uncultured Caudovirales phage</name>
    <dbReference type="NCBI Taxonomy" id="2100421"/>
    <lineage>
        <taxon>Viruses</taxon>
        <taxon>Duplodnaviria</taxon>
        <taxon>Heunggongvirae</taxon>
        <taxon>Uroviricota</taxon>
        <taxon>Caudoviricetes</taxon>
        <taxon>Peduoviridae</taxon>
        <taxon>Maltschvirus</taxon>
        <taxon>Maltschvirus maltsch</taxon>
    </lineage>
</organism>
<dbReference type="PANTHER" id="PTHR23068:SF25">
    <property type="entry name" value="DNA (CYTOSINE-5)-METHYLTRANSFERASE DRM2"/>
    <property type="match status" value="1"/>
</dbReference>
<sequence>MNVVSLFNGMNTGRQALENVGIKVNKYYSSEIKPYAIELTQHHFPDTIQVGDVTKWKEWDIDWRSIDLILSGSPCQDLSAAGKRAGINGKKSSLFFVFVEILEHIKSLNPNVLFLQENVGSASKLDVGIMSRSLGVYPVRINSSLLTAQLRDRYYWSNIRTKETMFDVVTDIPQPKDKGIMFKDILESGITKFDKSDCLIENAYKDLYKNMDKFKAFILKKESEGFGRKNYVIEKNTDLLYQENDELRCKTNTLKGYDIVTENDCIDLSFPTSTTRRGRVTKGKSPCLMESVNNIMALDNYKVRNLTKTEFCRLQGFPDNYCDILSIQKSISLLGDGWTLPVIEHIFKFIKK</sequence>
<dbReference type="InterPro" id="IPR050390">
    <property type="entry name" value="C5-Methyltransferase"/>
</dbReference>
<dbReference type="PROSITE" id="PS00094">
    <property type="entry name" value="C5_MTASE_1"/>
    <property type="match status" value="1"/>
</dbReference>
<accession>A0A6J5MQA5</accession>
<keyword evidence="6" id="KW-0899">Viral immunoevasion</keyword>
<dbReference type="GO" id="GO:0099018">
    <property type="term" value="P:symbiont-mediated evasion of host restriction-modification system"/>
    <property type="evidence" value="ECO:0007669"/>
    <property type="project" value="UniProtKB-KW"/>
</dbReference>
<keyword evidence="2 8" id="KW-0489">Methyltransferase</keyword>
<dbReference type="SUPFAM" id="SSF53335">
    <property type="entry name" value="S-adenosyl-L-methionine-dependent methyltransferases"/>
    <property type="match status" value="1"/>
</dbReference>
<dbReference type="EC" id="2.1.1.37" evidence="1"/>
<dbReference type="NCBIfam" id="TIGR00675">
    <property type="entry name" value="dcm"/>
    <property type="match status" value="1"/>
</dbReference>
<evidence type="ECO:0000256" key="3">
    <source>
        <dbReference type="ARBA" id="ARBA00022632"/>
    </source>
</evidence>
<evidence type="ECO:0000256" key="6">
    <source>
        <dbReference type="ARBA" id="ARBA00023280"/>
    </source>
</evidence>
<dbReference type="PANTHER" id="PTHR23068">
    <property type="entry name" value="DNA CYTOSINE-5- -METHYLTRANSFERASE 3-RELATED"/>
    <property type="match status" value="1"/>
</dbReference>
<feature type="active site" evidence="8">
    <location>
        <position position="75"/>
    </location>
</feature>
<dbReference type="Pfam" id="PF00145">
    <property type="entry name" value="DNA_methylase"/>
    <property type="match status" value="1"/>
</dbReference>
<keyword evidence="7" id="KW-1258">Restriction-modification system evasion by virus</keyword>
<dbReference type="GO" id="GO:0032259">
    <property type="term" value="P:methylation"/>
    <property type="evidence" value="ECO:0007669"/>
    <property type="project" value="UniProtKB-KW"/>
</dbReference>
<dbReference type="GO" id="GO:0052170">
    <property type="term" value="P:symbiont-mediated suppression of host innate immune response"/>
    <property type="evidence" value="ECO:0007669"/>
    <property type="project" value="UniProtKB-KW"/>
</dbReference>
<proteinExistence type="inferred from homology"/>
<dbReference type="Gene3D" id="3.40.50.150">
    <property type="entry name" value="Vaccinia Virus protein VP39"/>
    <property type="match status" value="1"/>
</dbReference>
<keyword evidence="3" id="KW-1090">Inhibition of host innate immune response by virus</keyword>
<comment type="similarity">
    <text evidence="8">Belongs to the class I-like SAM-binding methyltransferase superfamily. C5-methyltransferase family.</text>
</comment>
<dbReference type="InterPro" id="IPR001525">
    <property type="entry name" value="C5_MeTfrase"/>
</dbReference>
<dbReference type="InterPro" id="IPR018117">
    <property type="entry name" value="C5_DNA_meth_AS"/>
</dbReference>
<dbReference type="PROSITE" id="PS51679">
    <property type="entry name" value="SAM_MT_C5"/>
    <property type="match status" value="1"/>
</dbReference>
<evidence type="ECO:0000256" key="8">
    <source>
        <dbReference type="PROSITE-ProRule" id="PRU01016"/>
    </source>
</evidence>
<name>A0A6J5MQA5_9CAUD</name>
<dbReference type="InterPro" id="IPR029063">
    <property type="entry name" value="SAM-dependent_MTases_sf"/>
</dbReference>
<keyword evidence="5 8" id="KW-0949">S-adenosyl-L-methionine</keyword>